<proteinExistence type="predicted"/>
<feature type="compositionally biased region" description="Polar residues" evidence="1">
    <location>
        <begin position="1"/>
        <end position="10"/>
    </location>
</feature>
<dbReference type="STRING" id="1658174.A0A1J9QGF8"/>
<keyword evidence="3" id="KW-1185">Reference proteome</keyword>
<sequence length="103" mass="10979">MSATFVTSSHGLLVPQTEKAPPATSVDGAPNVLSQEFPEDLSYVPMGIRSVRNGSDGTPFDGSTPAATPNENGRADPNIITPMSMDMEPYDTQPLINLLRSIF</sequence>
<accession>A0A1J9QGF8</accession>
<gene>
    <name evidence="2" type="ORF">ACJ73_01034</name>
</gene>
<dbReference type="EMBL" id="LGTZ01000085">
    <property type="protein sequence ID" value="OJD27576.1"/>
    <property type="molecule type" value="Genomic_DNA"/>
</dbReference>
<dbReference type="AlphaFoldDB" id="A0A1J9QGF8"/>
<feature type="region of interest" description="Disordered" evidence="1">
    <location>
        <begin position="1"/>
        <end position="34"/>
    </location>
</feature>
<name>A0A1J9QGF8_9EURO</name>
<organism evidence="2 3">
    <name type="scientific">Blastomyces percursus</name>
    <dbReference type="NCBI Taxonomy" id="1658174"/>
    <lineage>
        <taxon>Eukaryota</taxon>
        <taxon>Fungi</taxon>
        <taxon>Dikarya</taxon>
        <taxon>Ascomycota</taxon>
        <taxon>Pezizomycotina</taxon>
        <taxon>Eurotiomycetes</taxon>
        <taxon>Eurotiomycetidae</taxon>
        <taxon>Onygenales</taxon>
        <taxon>Ajellomycetaceae</taxon>
        <taxon>Blastomyces</taxon>
    </lineage>
</organism>
<evidence type="ECO:0000313" key="3">
    <source>
        <dbReference type="Proteomes" id="UP000242791"/>
    </source>
</evidence>
<protein>
    <submittedName>
        <fullName evidence="2">Uncharacterized protein</fullName>
    </submittedName>
</protein>
<dbReference type="Proteomes" id="UP000242791">
    <property type="component" value="Unassembled WGS sequence"/>
</dbReference>
<reference evidence="2 3" key="1">
    <citation type="submission" date="2015-08" db="EMBL/GenBank/DDBJ databases">
        <title>Emmonsia species relationships and genome sequence.</title>
        <authorList>
            <person name="Cuomo C.A."/>
            <person name="Schwartz I.S."/>
            <person name="Kenyon C."/>
            <person name="De Hoog G.S."/>
            <person name="Govender N.P."/>
            <person name="Botha A."/>
            <person name="Moreno L."/>
            <person name="De Vries M."/>
            <person name="Munoz J.F."/>
            <person name="Stielow J.B."/>
        </authorList>
    </citation>
    <scope>NUCLEOTIDE SEQUENCE [LARGE SCALE GENOMIC DNA]</scope>
    <source>
        <strain evidence="2 3">EI222</strain>
    </source>
</reference>
<dbReference type="VEuPathDB" id="FungiDB:ACJ73_01034"/>
<evidence type="ECO:0000313" key="2">
    <source>
        <dbReference type="EMBL" id="OJD27576.1"/>
    </source>
</evidence>
<dbReference type="OrthoDB" id="5392779at2759"/>
<evidence type="ECO:0000256" key="1">
    <source>
        <dbReference type="SAM" id="MobiDB-lite"/>
    </source>
</evidence>
<feature type="region of interest" description="Disordered" evidence="1">
    <location>
        <begin position="50"/>
        <end position="86"/>
    </location>
</feature>
<comment type="caution">
    <text evidence="2">The sequence shown here is derived from an EMBL/GenBank/DDBJ whole genome shotgun (WGS) entry which is preliminary data.</text>
</comment>